<evidence type="ECO:0000256" key="3">
    <source>
        <dbReference type="ARBA" id="ARBA00022475"/>
    </source>
</evidence>
<dbReference type="SMART" id="SM00382">
    <property type="entry name" value="AAA"/>
    <property type="match status" value="1"/>
</dbReference>
<evidence type="ECO:0000256" key="8">
    <source>
        <dbReference type="ARBA" id="ARBA00023136"/>
    </source>
</evidence>
<accession>A0A1I6H1F2</accession>
<keyword evidence="7" id="KW-0406">Ion transport</keyword>
<dbReference type="EC" id="7.2.2.11" evidence="10"/>
<name>A0A1I6H1F2_HALSD</name>
<evidence type="ECO:0000256" key="5">
    <source>
        <dbReference type="ARBA" id="ARBA00022840"/>
    </source>
</evidence>
<dbReference type="OrthoDB" id="18209at2157"/>
<keyword evidence="3" id="KW-1003">Cell membrane</keyword>
<sequence length="403" mass="44053">MSSQPRPTQRAGPSVSTTVTEEPPLLAVDNLHTTFTTERGDVPAVDGVSFAINEGEVFGIVGESGSGKSVTALSLLGLADGATVTADRLCFRDEDLLAKDEAALREIRGNDISMIFQDPMSSLNPVMTVGEQIAEVVRHHGDVGESQSLFAELRRKYVTGTSESSASWQRAVELLDTVGIPDPADRANEYPHQLSGGMKQRVMIAQALAGDPDLIIADEPTTALDVTIEAQILNELLDLRDEFGVSIMLITHDLAVVRETCDRVAVMYAGEMMETADTRTLFEDPRHPYTRGLIDSIPRTDDDREWLDAIEGNVPDPTAKPQGCPFRTRCDAAFSLCEEPLVAYSAEEPGHRTWCHLYNDAVANDGDEVQRVDDAEAKQLIQEHEASDDLVTPQRPNFGGEYR</sequence>
<dbReference type="InterPro" id="IPR003593">
    <property type="entry name" value="AAA+_ATPase"/>
</dbReference>
<dbReference type="InterPro" id="IPR013563">
    <property type="entry name" value="Oligopep_ABC_C"/>
</dbReference>
<evidence type="ECO:0000256" key="9">
    <source>
        <dbReference type="ARBA" id="ARBA00038669"/>
    </source>
</evidence>
<feature type="domain" description="ABC transporter" evidence="14">
    <location>
        <begin position="26"/>
        <end position="294"/>
    </location>
</feature>
<gene>
    <name evidence="15" type="ORF">SAMN04487937_2308</name>
</gene>
<dbReference type="PROSITE" id="PS50893">
    <property type="entry name" value="ABC_TRANSPORTER_2"/>
    <property type="match status" value="1"/>
</dbReference>
<dbReference type="GO" id="GO:0005886">
    <property type="term" value="C:plasma membrane"/>
    <property type="evidence" value="ECO:0007669"/>
    <property type="project" value="UniProtKB-SubCell"/>
</dbReference>
<protein>
    <recommendedName>
        <fullName evidence="11">Nickel import system ATP-binding protein NikD</fullName>
        <ecNumber evidence="10">7.2.2.11</ecNumber>
    </recommendedName>
</protein>
<keyword evidence="8" id="KW-0472">Membrane</keyword>
<dbReference type="FunFam" id="3.40.50.300:FF:000016">
    <property type="entry name" value="Oligopeptide ABC transporter ATP-binding component"/>
    <property type="match status" value="1"/>
</dbReference>
<dbReference type="InterPro" id="IPR050388">
    <property type="entry name" value="ABC_Ni/Peptide_Import"/>
</dbReference>
<feature type="region of interest" description="Disordered" evidence="13">
    <location>
        <begin position="377"/>
        <end position="403"/>
    </location>
</feature>
<dbReference type="InterPro" id="IPR027417">
    <property type="entry name" value="P-loop_NTPase"/>
</dbReference>
<keyword evidence="6" id="KW-1278">Translocase</keyword>
<dbReference type="Gene3D" id="3.40.50.300">
    <property type="entry name" value="P-loop containing nucleotide triphosphate hydrolases"/>
    <property type="match status" value="1"/>
</dbReference>
<dbReference type="GO" id="GO:0015413">
    <property type="term" value="F:ABC-type nickel transporter activity"/>
    <property type="evidence" value="ECO:0007669"/>
    <property type="project" value="UniProtKB-EC"/>
</dbReference>
<keyword evidence="16" id="KW-1185">Reference proteome</keyword>
<dbReference type="NCBIfam" id="TIGR01727">
    <property type="entry name" value="oligo_HPY"/>
    <property type="match status" value="1"/>
</dbReference>
<dbReference type="InterPro" id="IPR017871">
    <property type="entry name" value="ABC_transporter-like_CS"/>
</dbReference>
<evidence type="ECO:0000256" key="7">
    <source>
        <dbReference type="ARBA" id="ARBA00023065"/>
    </source>
</evidence>
<evidence type="ECO:0000256" key="12">
    <source>
        <dbReference type="ARBA" id="ARBA00048610"/>
    </source>
</evidence>
<dbReference type="PANTHER" id="PTHR43297">
    <property type="entry name" value="OLIGOPEPTIDE TRANSPORT ATP-BINDING PROTEIN APPD"/>
    <property type="match status" value="1"/>
</dbReference>
<dbReference type="PROSITE" id="PS00211">
    <property type="entry name" value="ABC_TRANSPORTER_1"/>
    <property type="match status" value="1"/>
</dbReference>
<evidence type="ECO:0000256" key="11">
    <source>
        <dbReference type="ARBA" id="ARBA00044143"/>
    </source>
</evidence>
<evidence type="ECO:0000313" key="16">
    <source>
        <dbReference type="Proteomes" id="UP000198932"/>
    </source>
</evidence>
<keyword evidence="5 15" id="KW-0067">ATP-binding</keyword>
<evidence type="ECO:0000256" key="4">
    <source>
        <dbReference type="ARBA" id="ARBA00022741"/>
    </source>
</evidence>
<dbReference type="Pfam" id="PF00005">
    <property type="entry name" value="ABC_tran"/>
    <property type="match status" value="1"/>
</dbReference>
<keyword evidence="4" id="KW-0547">Nucleotide-binding</keyword>
<feature type="region of interest" description="Disordered" evidence="13">
    <location>
        <begin position="1"/>
        <end position="22"/>
    </location>
</feature>
<comment type="subunit">
    <text evidence="9">The complex is composed of two ATP-binding proteins (NikD and NikE), two transmembrane proteins (NikB and NikC) and a solute-binding protein (NikA).</text>
</comment>
<dbReference type="RefSeq" id="WP_092922181.1">
    <property type="nucleotide sequence ID" value="NZ_FOYN01000003.1"/>
</dbReference>
<dbReference type="Proteomes" id="UP000198932">
    <property type="component" value="Unassembled WGS sequence"/>
</dbReference>
<evidence type="ECO:0000256" key="6">
    <source>
        <dbReference type="ARBA" id="ARBA00022967"/>
    </source>
</evidence>
<dbReference type="EMBL" id="FOYN01000003">
    <property type="protein sequence ID" value="SFR48295.1"/>
    <property type="molecule type" value="Genomic_DNA"/>
</dbReference>
<dbReference type="AlphaFoldDB" id="A0A1I6H1F2"/>
<evidence type="ECO:0000313" key="15">
    <source>
        <dbReference type="EMBL" id="SFR48295.1"/>
    </source>
</evidence>
<dbReference type="SUPFAM" id="SSF52540">
    <property type="entry name" value="P-loop containing nucleoside triphosphate hydrolases"/>
    <property type="match status" value="1"/>
</dbReference>
<organism evidence="15 16">
    <name type="scientific">Halorubrum sodomense</name>
    <dbReference type="NCBI Taxonomy" id="35743"/>
    <lineage>
        <taxon>Archaea</taxon>
        <taxon>Methanobacteriati</taxon>
        <taxon>Methanobacteriota</taxon>
        <taxon>Stenosarchaea group</taxon>
        <taxon>Halobacteria</taxon>
        <taxon>Halobacteriales</taxon>
        <taxon>Haloferacaceae</taxon>
        <taxon>Halorubrum</taxon>
    </lineage>
</organism>
<dbReference type="Pfam" id="PF08352">
    <property type="entry name" value="oligo_HPY"/>
    <property type="match status" value="1"/>
</dbReference>
<comment type="catalytic activity">
    <reaction evidence="12">
        <text>Ni(2+)(out) + ATP + H2O = Ni(2+)(in) + ADP + phosphate + H(+)</text>
        <dbReference type="Rhea" id="RHEA:15557"/>
        <dbReference type="ChEBI" id="CHEBI:15377"/>
        <dbReference type="ChEBI" id="CHEBI:15378"/>
        <dbReference type="ChEBI" id="CHEBI:30616"/>
        <dbReference type="ChEBI" id="CHEBI:43474"/>
        <dbReference type="ChEBI" id="CHEBI:49786"/>
        <dbReference type="ChEBI" id="CHEBI:456216"/>
        <dbReference type="EC" id="7.2.2.11"/>
    </reaction>
    <physiologicalReaction direction="left-to-right" evidence="12">
        <dbReference type="Rhea" id="RHEA:15558"/>
    </physiologicalReaction>
</comment>
<evidence type="ECO:0000256" key="2">
    <source>
        <dbReference type="ARBA" id="ARBA00022448"/>
    </source>
</evidence>
<dbReference type="CDD" id="cd03257">
    <property type="entry name" value="ABC_NikE_OppD_transporters"/>
    <property type="match status" value="1"/>
</dbReference>
<evidence type="ECO:0000259" key="14">
    <source>
        <dbReference type="PROSITE" id="PS50893"/>
    </source>
</evidence>
<dbReference type="GO" id="GO:0015833">
    <property type="term" value="P:peptide transport"/>
    <property type="evidence" value="ECO:0007669"/>
    <property type="project" value="InterPro"/>
</dbReference>
<dbReference type="GO" id="GO:0016887">
    <property type="term" value="F:ATP hydrolysis activity"/>
    <property type="evidence" value="ECO:0007669"/>
    <property type="project" value="InterPro"/>
</dbReference>
<dbReference type="InterPro" id="IPR003439">
    <property type="entry name" value="ABC_transporter-like_ATP-bd"/>
</dbReference>
<evidence type="ECO:0000256" key="13">
    <source>
        <dbReference type="SAM" id="MobiDB-lite"/>
    </source>
</evidence>
<evidence type="ECO:0000256" key="10">
    <source>
        <dbReference type="ARBA" id="ARBA00039098"/>
    </source>
</evidence>
<dbReference type="GO" id="GO:0005524">
    <property type="term" value="F:ATP binding"/>
    <property type="evidence" value="ECO:0007669"/>
    <property type="project" value="UniProtKB-KW"/>
</dbReference>
<feature type="compositionally biased region" description="Basic and acidic residues" evidence="13">
    <location>
        <begin position="377"/>
        <end position="387"/>
    </location>
</feature>
<keyword evidence="2" id="KW-0813">Transport</keyword>
<proteinExistence type="predicted"/>
<comment type="subcellular location">
    <subcellularLocation>
        <location evidence="1">Cell membrane</location>
        <topology evidence="1">Peripheral membrane protein</topology>
    </subcellularLocation>
</comment>
<reference evidence="16" key="1">
    <citation type="submission" date="2016-10" db="EMBL/GenBank/DDBJ databases">
        <authorList>
            <person name="Varghese N."/>
            <person name="Submissions S."/>
        </authorList>
    </citation>
    <scope>NUCLEOTIDE SEQUENCE [LARGE SCALE GENOMIC DNA]</scope>
    <source>
        <strain evidence="16">RD 26</strain>
    </source>
</reference>
<dbReference type="STRING" id="35743.SAMN04487937_2308"/>
<evidence type="ECO:0000256" key="1">
    <source>
        <dbReference type="ARBA" id="ARBA00004202"/>
    </source>
</evidence>
<dbReference type="PANTHER" id="PTHR43297:SF13">
    <property type="entry name" value="NICKEL ABC TRANSPORTER, ATP-BINDING PROTEIN"/>
    <property type="match status" value="1"/>
</dbReference>